<evidence type="ECO:0000313" key="12">
    <source>
        <dbReference type="Proteomes" id="UP000298390"/>
    </source>
</evidence>
<dbReference type="InterPro" id="IPR012676">
    <property type="entry name" value="TGS-like"/>
</dbReference>
<dbReference type="InterPro" id="IPR012675">
    <property type="entry name" value="Beta-grasp_dom_sf"/>
</dbReference>
<dbReference type="GO" id="GO:0006435">
    <property type="term" value="P:threonyl-tRNA aminoacylation"/>
    <property type="evidence" value="ECO:0007669"/>
    <property type="project" value="TreeGrafter"/>
</dbReference>
<comment type="catalytic activity">
    <reaction evidence="9">
        <text>tRNA(Thr) + L-threonine + ATP = L-threonyl-tRNA(Thr) + AMP + diphosphate + H(+)</text>
        <dbReference type="Rhea" id="RHEA:24624"/>
        <dbReference type="Rhea" id="RHEA-COMP:9670"/>
        <dbReference type="Rhea" id="RHEA-COMP:9704"/>
        <dbReference type="ChEBI" id="CHEBI:15378"/>
        <dbReference type="ChEBI" id="CHEBI:30616"/>
        <dbReference type="ChEBI" id="CHEBI:33019"/>
        <dbReference type="ChEBI" id="CHEBI:57926"/>
        <dbReference type="ChEBI" id="CHEBI:78442"/>
        <dbReference type="ChEBI" id="CHEBI:78534"/>
        <dbReference type="ChEBI" id="CHEBI:456215"/>
        <dbReference type="EC" id="6.1.1.3"/>
    </reaction>
</comment>
<dbReference type="CDD" id="cd01667">
    <property type="entry name" value="TGS_ThrRS"/>
    <property type="match status" value="1"/>
</dbReference>
<keyword evidence="3" id="KW-0436">Ligase</keyword>
<dbReference type="SMART" id="SM00863">
    <property type="entry name" value="tRNA_SAD"/>
    <property type="match status" value="1"/>
</dbReference>
<evidence type="ECO:0000256" key="8">
    <source>
        <dbReference type="ARBA" id="ARBA00031900"/>
    </source>
</evidence>
<dbReference type="AlphaFoldDB" id="A0A4Y9Y2M4"/>
<protein>
    <recommendedName>
        <fullName evidence="2">threonine--tRNA ligase</fullName>
        <ecNumber evidence="2">6.1.1.3</ecNumber>
    </recommendedName>
    <alternativeName>
        <fullName evidence="8">Threonyl-tRNA synthetase</fullName>
    </alternativeName>
</protein>
<evidence type="ECO:0000256" key="3">
    <source>
        <dbReference type="ARBA" id="ARBA00022598"/>
    </source>
</evidence>
<dbReference type="SUPFAM" id="SSF55186">
    <property type="entry name" value="ThrRS/AlaRS common domain"/>
    <property type="match status" value="1"/>
</dbReference>
<evidence type="ECO:0000256" key="4">
    <source>
        <dbReference type="ARBA" id="ARBA00022741"/>
    </source>
</evidence>
<proteinExistence type="inferred from homology"/>
<dbReference type="EC" id="6.1.1.3" evidence="2"/>
<dbReference type="PANTHER" id="PTHR11451">
    <property type="entry name" value="THREONINE-TRNA LIGASE"/>
    <property type="match status" value="1"/>
</dbReference>
<dbReference type="Proteomes" id="UP000298390">
    <property type="component" value="Unassembled WGS sequence"/>
</dbReference>
<dbReference type="Pfam" id="PF07973">
    <property type="entry name" value="tRNA_SAD"/>
    <property type="match status" value="1"/>
</dbReference>
<dbReference type="GO" id="GO:0005524">
    <property type="term" value="F:ATP binding"/>
    <property type="evidence" value="ECO:0007669"/>
    <property type="project" value="UniProtKB-KW"/>
</dbReference>
<dbReference type="PANTHER" id="PTHR11451:SF46">
    <property type="entry name" value="THREONINE--TRNA LIGASE"/>
    <property type="match status" value="1"/>
</dbReference>
<dbReference type="InterPro" id="IPR018163">
    <property type="entry name" value="Thr/Ala-tRNA-synth_IIc_edit"/>
</dbReference>
<evidence type="ECO:0000256" key="5">
    <source>
        <dbReference type="ARBA" id="ARBA00022840"/>
    </source>
</evidence>
<dbReference type="Gene3D" id="3.30.980.10">
    <property type="entry name" value="Threonyl-trna Synthetase, Chain A, domain 2"/>
    <property type="match status" value="1"/>
</dbReference>
<dbReference type="InterPro" id="IPR012947">
    <property type="entry name" value="tRNA_SAD"/>
</dbReference>
<evidence type="ECO:0000313" key="11">
    <source>
        <dbReference type="EMBL" id="TFY56605.1"/>
    </source>
</evidence>
<feature type="domain" description="Threonyl/alanyl tRNA synthetase SAD" evidence="10">
    <location>
        <begin position="149"/>
        <end position="198"/>
    </location>
</feature>
<keyword evidence="4" id="KW-0547">Nucleotide-binding</keyword>
<dbReference type="FunFam" id="3.10.20.30:FF:000006">
    <property type="entry name" value="Threonine--tRNA ligase, cytoplasmic"/>
    <property type="match status" value="1"/>
</dbReference>
<dbReference type="FunFam" id="3.30.980.10:FF:000005">
    <property type="entry name" value="Threonyl-tRNA synthetase, mitochondrial"/>
    <property type="match status" value="1"/>
</dbReference>
<keyword evidence="5" id="KW-0067">ATP-binding</keyword>
<dbReference type="SUPFAM" id="SSF81271">
    <property type="entry name" value="TGS-like"/>
    <property type="match status" value="1"/>
</dbReference>
<reference evidence="11 12" key="1">
    <citation type="submission" date="2019-01" db="EMBL/GenBank/DDBJ databases">
        <title>Genome sequencing of the rare red list fungi Fomitopsis rosea.</title>
        <authorList>
            <person name="Buettner E."/>
            <person name="Kellner H."/>
        </authorList>
    </citation>
    <scope>NUCLEOTIDE SEQUENCE [LARGE SCALE GENOMIC DNA]</scope>
    <source>
        <strain evidence="11 12">DSM 105464</strain>
    </source>
</reference>
<gene>
    <name evidence="11" type="ORF">EVJ58_g7538</name>
</gene>
<evidence type="ECO:0000256" key="9">
    <source>
        <dbReference type="ARBA" id="ARBA00049515"/>
    </source>
</evidence>
<dbReference type="GO" id="GO:0004829">
    <property type="term" value="F:threonine-tRNA ligase activity"/>
    <property type="evidence" value="ECO:0007669"/>
    <property type="project" value="UniProtKB-EC"/>
</dbReference>
<keyword evidence="7" id="KW-0030">Aminoacyl-tRNA synthetase</keyword>
<evidence type="ECO:0000256" key="2">
    <source>
        <dbReference type="ARBA" id="ARBA00013163"/>
    </source>
</evidence>
<accession>A0A4Y9Y2M4</accession>
<evidence type="ECO:0000256" key="6">
    <source>
        <dbReference type="ARBA" id="ARBA00022917"/>
    </source>
</evidence>
<evidence type="ECO:0000256" key="7">
    <source>
        <dbReference type="ARBA" id="ARBA00023146"/>
    </source>
</evidence>
<dbReference type="STRING" id="34475.A0A4Y9Y2M4"/>
<evidence type="ECO:0000256" key="1">
    <source>
        <dbReference type="ARBA" id="ARBA00008226"/>
    </source>
</evidence>
<keyword evidence="6" id="KW-0648">Protein biosynthesis</keyword>
<dbReference type="Pfam" id="PF02824">
    <property type="entry name" value="TGS"/>
    <property type="match status" value="1"/>
</dbReference>
<dbReference type="InterPro" id="IPR004095">
    <property type="entry name" value="TGS"/>
</dbReference>
<comment type="similarity">
    <text evidence="1">Belongs to the class-II aminoacyl-tRNA synthetase family.</text>
</comment>
<name>A0A4Y9Y2M4_9APHY</name>
<organism evidence="11 12">
    <name type="scientific">Rhodofomes roseus</name>
    <dbReference type="NCBI Taxonomy" id="34475"/>
    <lineage>
        <taxon>Eukaryota</taxon>
        <taxon>Fungi</taxon>
        <taxon>Dikarya</taxon>
        <taxon>Basidiomycota</taxon>
        <taxon>Agaricomycotina</taxon>
        <taxon>Agaricomycetes</taxon>
        <taxon>Polyporales</taxon>
        <taxon>Rhodofomes</taxon>
    </lineage>
</organism>
<dbReference type="GO" id="GO:0005739">
    <property type="term" value="C:mitochondrion"/>
    <property type="evidence" value="ECO:0007669"/>
    <property type="project" value="TreeGrafter"/>
</dbReference>
<comment type="caution">
    <text evidence="11">The sequence shown here is derived from an EMBL/GenBank/DDBJ whole genome shotgun (WGS) entry which is preliminary data.</text>
</comment>
<evidence type="ECO:0000259" key="10">
    <source>
        <dbReference type="SMART" id="SM00863"/>
    </source>
</evidence>
<sequence>MPDDSKRKGTSWETSPMDIAKEISNGLADRVLNGDVWDLERPLEGSCTLELLDFQHPEGLMYSSKVRDRMVWVSRACVVSCSSRVFVREDRAVQNSDYSALEKLSDMAVKEKQKFERILVSKEKLLEMFGYNRYKKYSIETKIPDGGATTVYRCGPMINLCVGPHIPHMGKIKVFMVTKNSASYFLGDPNNDSLQRVYGISFPDKKQMAEYKVFLAEAARSIYSLSYSRASGSPPGLDSLEPMQLLDWADRTASNLYQSEVRKLSRLDELHFVANAASPEKLETFTIRQLAVTMETHAPRLWCLFDVLLDADDELAKRRENRRVKRRASRMEDPAKRCALVDTDDADLDDEEEVYWAEIESHAK</sequence>
<dbReference type="EMBL" id="SEKV01000490">
    <property type="protein sequence ID" value="TFY56605.1"/>
    <property type="molecule type" value="Genomic_DNA"/>
</dbReference>
<dbReference type="Gene3D" id="3.10.20.30">
    <property type="match status" value="1"/>
</dbReference>